<feature type="domain" description="Enoyl reductase (ER)" evidence="2">
    <location>
        <begin position="59"/>
        <end position="362"/>
    </location>
</feature>
<sequence>MSPTPNPRVLYAKVPGPGLLVAGEHLVYDPAPTIDLDEPLRGGFLTKTLLLSPEPFMRERLRDPAILTYSTPMVVGQPLVGFGLVQVLRSEKEGVTAGDYMYGFTPWEHYTVQPYVDARFDFAGANYPSYTFDMDSLVLQPVPDPLGAFPWSRLTSVLGTPGLTAFVGLESVAPDMKSGQTVYVSSGASGVGSMVVQLCKSKGLRVIASASSDSKADYIRTLGADVAFNYKTTSVGSALAEHGPLDYYWDNVCGQQLEQAIQNMALNGVILACGAISEYNTPAEDCYGVKTLALVFKRRLRIQGFLVSDGMPTLLPRFLAEVPVLLAQGKLKSEEQLFVGLEKGIEAFLSLYDGTSKAKPVVVVDAAYA</sequence>
<dbReference type="GO" id="GO:0016628">
    <property type="term" value="F:oxidoreductase activity, acting on the CH-CH group of donors, NAD or NADP as acceptor"/>
    <property type="evidence" value="ECO:0007669"/>
    <property type="project" value="InterPro"/>
</dbReference>
<name>A0A8H6VUN2_MYCCL</name>
<proteinExistence type="predicted"/>
<evidence type="ECO:0000313" key="3">
    <source>
        <dbReference type="EMBL" id="KAF7288864.1"/>
    </source>
</evidence>
<evidence type="ECO:0000256" key="1">
    <source>
        <dbReference type="ARBA" id="ARBA00023002"/>
    </source>
</evidence>
<dbReference type="AlphaFoldDB" id="A0A8H6VUN2"/>
<dbReference type="PANTHER" id="PTHR43205">
    <property type="entry name" value="PROSTAGLANDIN REDUCTASE"/>
    <property type="match status" value="1"/>
</dbReference>
<dbReference type="Pfam" id="PF00107">
    <property type="entry name" value="ADH_zinc_N"/>
    <property type="match status" value="1"/>
</dbReference>
<organism evidence="3 4">
    <name type="scientific">Mycena chlorophos</name>
    <name type="common">Agaric fungus</name>
    <name type="synonym">Agaricus chlorophos</name>
    <dbReference type="NCBI Taxonomy" id="658473"/>
    <lineage>
        <taxon>Eukaryota</taxon>
        <taxon>Fungi</taxon>
        <taxon>Dikarya</taxon>
        <taxon>Basidiomycota</taxon>
        <taxon>Agaricomycotina</taxon>
        <taxon>Agaricomycetes</taxon>
        <taxon>Agaricomycetidae</taxon>
        <taxon>Agaricales</taxon>
        <taxon>Marasmiineae</taxon>
        <taxon>Mycenaceae</taxon>
        <taxon>Mycena</taxon>
    </lineage>
</organism>
<evidence type="ECO:0000259" key="2">
    <source>
        <dbReference type="SMART" id="SM00829"/>
    </source>
</evidence>
<dbReference type="Gene3D" id="3.40.50.720">
    <property type="entry name" value="NAD(P)-binding Rossmann-like Domain"/>
    <property type="match status" value="1"/>
</dbReference>
<keyword evidence="1" id="KW-0560">Oxidoreductase</keyword>
<dbReference type="InterPro" id="IPR041694">
    <property type="entry name" value="ADH_N_2"/>
</dbReference>
<dbReference type="SUPFAM" id="SSF51735">
    <property type="entry name" value="NAD(P)-binding Rossmann-fold domains"/>
    <property type="match status" value="1"/>
</dbReference>
<dbReference type="CDD" id="cd05288">
    <property type="entry name" value="PGDH"/>
    <property type="match status" value="1"/>
</dbReference>
<dbReference type="InterPro" id="IPR045010">
    <property type="entry name" value="MDR_fam"/>
</dbReference>
<dbReference type="Proteomes" id="UP000613580">
    <property type="component" value="Unassembled WGS sequence"/>
</dbReference>
<keyword evidence="4" id="KW-1185">Reference proteome</keyword>
<dbReference type="SUPFAM" id="SSF50129">
    <property type="entry name" value="GroES-like"/>
    <property type="match status" value="1"/>
</dbReference>
<dbReference type="PANTHER" id="PTHR43205:SF7">
    <property type="entry name" value="PROSTAGLANDIN REDUCTASE 1"/>
    <property type="match status" value="1"/>
</dbReference>
<dbReference type="Gene3D" id="3.90.180.10">
    <property type="entry name" value="Medium-chain alcohol dehydrogenases, catalytic domain"/>
    <property type="match status" value="1"/>
</dbReference>
<dbReference type="InterPro" id="IPR011032">
    <property type="entry name" value="GroES-like_sf"/>
</dbReference>
<dbReference type="InterPro" id="IPR036291">
    <property type="entry name" value="NAD(P)-bd_dom_sf"/>
</dbReference>
<comment type="caution">
    <text evidence="3">The sequence shown here is derived from an EMBL/GenBank/DDBJ whole genome shotgun (WGS) entry which is preliminary data.</text>
</comment>
<reference evidence="3" key="1">
    <citation type="submission" date="2020-05" db="EMBL/GenBank/DDBJ databases">
        <title>Mycena genomes resolve the evolution of fungal bioluminescence.</title>
        <authorList>
            <person name="Tsai I.J."/>
        </authorList>
    </citation>
    <scope>NUCLEOTIDE SEQUENCE</scope>
    <source>
        <strain evidence="3">110903Hualien_Pintung</strain>
    </source>
</reference>
<dbReference type="EMBL" id="JACAZE010000031">
    <property type="protein sequence ID" value="KAF7288864.1"/>
    <property type="molecule type" value="Genomic_DNA"/>
</dbReference>
<dbReference type="SMART" id="SM00829">
    <property type="entry name" value="PKS_ER"/>
    <property type="match status" value="1"/>
</dbReference>
<dbReference type="OrthoDB" id="809632at2759"/>
<evidence type="ECO:0000313" key="4">
    <source>
        <dbReference type="Proteomes" id="UP000613580"/>
    </source>
</evidence>
<dbReference type="InterPro" id="IPR020843">
    <property type="entry name" value="ER"/>
</dbReference>
<protein>
    <submittedName>
        <fullName evidence="3">ADH-zinc-N domain-containing protein</fullName>
    </submittedName>
</protein>
<gene>
    <name evidence="3" type="ORF">HMN09_01368900</name>
</gene>
<dbReference type="InterPro" id="IPR013149">
    <property type="entry name" value="ADH-like_C"/>
</dbReference>
<accession>A0A8H6VUN2</accession>
<dbReference type="Pfam" id="PF16884">
    <property type="entry name" value="ADH_N_2"/>
    <property type="match status" value="1"/>
</dbReference>